<feature type="transmembrane region" description="Helical" evidence="7">
    <location>
        <begin position="403"/>
        <end position="428"/>
    </location>
</feature>
<proteinExistence type="inferred from homology"/>
<feature type="transmembrane region" description="Helical" evidence="7">
    <location>
        <begin position="594"/>
        <end position="618"/>
    </location>
</feature>
<reference evidence="8 9" key="1">
    <citation type="journal article" date="2019" name="Commun. Biol.">
        <title>The bagworm genome reveals a unique fibroin gene that provides high tensile strength.</title>
        <authorList>
            <person name="Kono N."/>
            <person name="Nakamura H."/>
            <person name="Ohtoshi R."/>
            <person name="Tomita M."/>
            <person name="Numata K."/>
            <person name="Arakawa K."/>
        </authorList>
    </citation>
    <scope>NUCLEOTIDE SEQUENCE [LARGE SCALE GENOMIC DNA]</scope>
</reference>
<feature type="transmembrane region" description="Helical" evidence="7">
    <location>
        <begin position="559"/>
        <end position="587"/>
    </location>
</feature>
<comment type="similarity">
    <text evidence="2 7">Belongs to the nonaspanin (TM9SF) (TC 9.A.2) family.</text>
</comment>
<keyword evidence="3 7" id="KW-0812">Transmembrane</keyword>
<dbReference type="STRING" id="151549.A0A4C1U2I2"/>
<comment type="caution">
    <text evidence="8">The sequence shown here is derived from an EMBL/GenBank/DDBJ whole genome shotgun (WGS) entry which is preliminary data.</text>
</comment>
<keyword evidence="4" id="KW-0732">Signal</keyword>
<organism evidence="8 9">
    <name type="scientific">Eumeta variegata</name>
    <name type="common">Bagworm moth</name>
    <name type="synonym">Eumeta japonica</name>
    <dbReference type="NCBI Taxonomy" id="151549"/>
    <lineage>
        <taxon>Eukaryota</taxon>
        <taxon>Metazoa</taxon>
        <taxon>Ecdysozoa</taxon>
        <taxon>Arthropoda</taxon>
        <taxon>Hexapoda</taxon>
        <taxon>Insecta</taxon>
        <taxon>Pterygota</taxon>
        <taxon>Neoptera</taxon>
        <taxon>Endopterygota</taxon>
        <taxon>Lepidoptera</taxon>
        <taxon>Glossata</taxon>
        <taxon>Ditrysia</taxon>
        <taxon>Tineoidea</taxon>
        <taxon>Psychidae</taxon>
        <taxon>Oiketicinae</taxon>
        <taxon>Eumeta</taxon>
    </lineage>
</organism>
<name>A0A4C1U2I2_EUMVA</name>
<evidence type="ECO:0000256" key="1">
    <source>
        <dbReference type="ARBA" id="ARBA00004141"/>
    </source>
</evidence>
<dbReference type="InterPro" id="IPR004240">
    <property type="entry name" value="EMP70"/>
</dbReference>
<dbReference type="Pfam" id="PF02990">
    <property type="entry name" value="EMP70"/>
    <property type="match status" value="1"/>
</dbReference>
<keyword evidence="9" id="KW-1185">Reference proteome</keyword>
<feature type="transmembrane region" description="Helical" evidence="7">
    <location>
        <begin position="530"/>
        <end position="553"/>
    </location>
</feature>
<keyword evidence="6 7" id="KW-0472">Membrane</keyword>
<evidence type="ECO:0000256" key="3">
    <source>
        <dbReference type="ARBA" id="ARBA00022692"/>
    </source>
</evidence>
<evidence type="ECO:0000256" key="5">
    <source>
        <dbReference type="ARBA" id="ARBA00022989"/>
    </source>
</evidence>
<evidence type="ECO:0000313" key="9">
    <source>
        <dbReference type="Proteomes" id="UP000299102"/>
    </source>
</evidence>
<accession>A0A4C1U2I2</accession>
<dbReference type="Proteomes" id="UP000299102">
    <property type="component" value="Unassembled WGS sequence"/>
</dbReference>
<feature type="transmembrane region" description="Helical" evidence="7">
    <location>
        <begin position="440"/>
        <end position="464"/>
    </location>
</feature>
<evidence type="ECO:0000256" key="4">
    <source>
        <dbReference type="ARBA" id="ARBA00022729"/>
    </source>
</evidence>
<evidence type="ECO:0000256" key="2">
    <source>
        <dbReference type="ARBA" id="ARBA00005227"/>
    </source>
</evidence>
<dbReference type="PANTHER" id="PTHR10766:SF176">
    <property type="entry name" value="TRANSMEMBRANE 9 SUPERFAMILY MEMBER"/>
    <property type="match status" value="1"/>
</dbReference>
<feature type="transmembrane region" description="Helical" evidence="7">
    <location>
        <begin position="307"/>
        <end position="329"/>
    </location>
</feature>
<keyword evidence="5 7" id="KW-1133">Transmembrane helix</keyword>
<dbReference type="EMBL" id="BGZK01000120">
    <property type="protein sequence ID" value="GBP20583.1"/>
    <property type="molecule type" value="Genomic_DNA"/>
</dbReference>
<feature type="transmembrane region" description="Helical" evidence="7">
    <location>
        <begin position="476"/>
        <end position="499"/>
    </location>
</feature>
<comment type="subcellular location">
    <subcellularLocation>
        <location evidence="1">Membrane</location>
        <topology evidence="1">Multi-pass membrane protein</topology>
    </subcellularLocation>
</comment>
<dbReference type="AlphaFoldDB" id="A0A4C1U2I2"/>
<evidence type="ECO:0000313" key="8">
    <source>
        <dbReference type="EMBL" id="GBP20583.1"/>
    </source>
</evidence>
<sequence length="773" mass="88399">MPSCILKDSDSKTAKDLKASEITIMLTTSIRAFYLPGLAPVNYCKAGEENENCKSEIPLYVNRLNTEESVIPFEYHHFDFCTSDETQSPVENLGQVVFGERIRPSPYKLHFLKNVECEKVCTKSYEGGNQESEKKLNLLKMGMALYYQHHWIIDNMPVTWCYPLDDGKTYCSTGFPMGCQVRRDIDSCAPTVNNPRNSLGSYYLFNHVDLQITYHSGSDEDWGGGFKENGGRIISVKVTPQSIDHKNSMKLDCNNKIYLEIQEHMKKGETLNITYTYSVKFVKNNTIKWSSRWDYILESMPHTNIQWFSILNSLVIVLFLSGMVAMILLRTLHKDIARYNQMECGEDAQEEFGWKLVHGDVFRPPRRGMLLAVLLGSGAQVFVMTLVTLAFACLGFLSPANRGSLMTCALVAWVLLGAAAGYVSARVYKSFGGRRWKSNILLTSMLCPGVVFALFFIMNLVLWGKGSSAAVPFSTLVALLALWFGVSVPLTFIGAYFGFRKRCLEHPVRTNQIPRQIPEQSLYTQPLPGIVMGGVLPFGCIFIQLFFILNSLWSSQMYYMFGFLFLVFVILVITCSETTILLCYFHLCAEDYHWWWRAFLSSGSTAGYLYVYCCHYFFTKLNIEDLASTFLYFGYTFIMIGDWIFCLNETKRNDNGGAVKRGFFDNYWSGVDQSEQGCRVVGFILSERVSEYTSKPLERKEFWPNVRDIAKCDRNERIVMLGDFKDWVGVQWDGYDKVLGTIVVYRIKALRQRGRLHVKTVTTELERTKFDKL</sequence>
<evidence type="ECO:0000256" key="7">
    <source>
        <dbReference type="RuleBase" id="RU363079"/>
    </source>
</evidence>
<feature type="transmembrane region" description="Helical" evidence="7">
    <location>
        <begin position="370"/>
        <end position="397"/>
    </location>
</feature>
<dbReference type="PANTHER" id="PTHR10766">
    <property type="entry name" value="TRANSMEMBRANE 9 SUPERFAMILY PROTEIN"/>
    <property type="match status" value="1"/>
</dbReference>
<dbReference type="OrthoDB" id="1666796at2759"/>
<feature type="transmembrane region" description="Helical" evidence="7">
    <location>
        <begin position="630"/>
        <end position="647"/>
    </location>
</feature>
<dbReference type="GO" id="GO:0072657">
    <property type="term" value="P:protein localization to membrane"/>
    <property type="evidence" value="ECO:0007669"/>
    <property type="project" value="TreeGrafter"/>
</dbReference>
<dbReference type="GO" id="GO:0016020">
    <property type="term" value="C:membrane"/>
    <property type="evidence" value="ECO:0007669"/>
    <property type="project" value="UniProtKB-SubCell"/>
</dbReference>
<gene>
    <name evidence="8" type="primary">TM9SF2</name>
    <name evidence="8" type="ORF">EVAR_93697_1</name>
</gene>
<evidence type="ECO:0000256" key="6">
    <source>
        <dbReference type="ARBA" id="ARBA00023136"/>
    </source>
</evidence>
<protein>
    <recommendedName>
        <fullName evidence="7">Transmembrane 9 superfamily member</fullName>
    </recommendedName>
</protein>